<dbReference type="Gene3D" id="2.60.120.1440">
    <property type="match status" value="1"/>
</dbReference>
<dbReference type="AlphaFoldDB" id="A0A7K3NHN3"/>
<comment type="caution">
    <text evidence="4">The sequence shown here is derived from an EMBL/GenBank/DDBJ whole genome shotgun (WGS) entry which is preliminary data.</text>
</comment>
<dbReference type="Pfam" id="PF04773">
    <property type="entry name" value="FecR"/>
    <property type="match status" value="1"/>
</dbReference>
<accession>A0A7K3NHN3</accession>
<evidence type="ECO:0000313" key="4">
    <source>
        <dbReference type="EMBL" id="NDY55597.1"/>
    </source>
</evidence>
<dbReference type="EMBL" id="JAAGRQ010000007">
    <property type="protein sequence ID" value="NDY55597.1"/>
    <property type="molecule type" value="Genomic_DNA"/>
</dbReference>
<gene>
    <name evidence="4" type="ORF">G3N56_02420</name>
</gene>
<dbReference type="InterPro" id="IPR006860">
    <property type="entry name" value="FecR"/>
</dbReference>
<dbReference type="RefSeq" id="WP_163300655.1">
    <property type="nucleotide sequence ID" value="NZ_JAAGRQ010000007.1"/>
</dbReference>
<feature type="region of interest" description="Disordered" evidence="1">
    <location>
        <begin position="177"/>
        <end position="222"/>
    </location>
</feature>
<evidence type="ECO:0000256" key="2">
    <source>
        <dbReference type="SAM" id="SignalP"/>
    </source>
</evidence>
<dbReference type="PANTHER" id="PTHR38731">
    <property type="entry name" value="LIPL45-RELATED LIPOPROTEIN-RELATED"/>
    <property type="match status" value="1"/>
</dbReference>
<evidence type="ECO:0000256" key="1">
    <source>
        <dbReference type="SAM" id="MobiDB-lite"/>
    </source>
</evidence>
<keyword evidence="2" id="KW-0732">Signal</keyword>
<keyword evidence="5" id="KW-1185">Reference proteome</keyword>
<dbReference type="Proteomes" id="UP000469724">
    <property type="component" value="Unassembled WGS sequence"/>
</dbReference>
<proteinExistence type="predicted"/>
<organism evidence="4 5">
    <name type="scientific">Desulfolutivibrio sulfodismutans</name>
    <dbReference type="NCBI Taxonomy" id="63561"/>
    <lineage>
        <taxon>Bacteria</taxon>
        <taxon>Pseudomonadati</taxon>
        <taxon>Thermodesulfobacteriota</taxon>
        <taxon>Desulfovibrionia</taxon>
        <taxon>Desulfovibrionales</taxon>
        <taxon>Desulfovibrionaceae</taxon>
        <taxon>Desulfolutivibrio</taxon>
    </lineage>
</organism>
<sequence length="222" mass="22702">MKTPAAACCLVFLVFFCLAANAQESGPVGHAQGVAGTVEARGPGGDARLLTPTACVYRADVLHTGKASRAQFQFLDQSLLVMDAESELALADYVYAYDNPPGKNAMIVTGSVGVFRFITGKMAQKRPESFKVQTPLLDIGVRGTDLGISATGGSGRVSVLSGGPALVTDREFGATAEVPAGQSVSKERGKAMGAPEATPPAVSDVFKNLSPAPADPQAGGGC</sequence>
<name>A0A7K3NHN3_9BACT</name>
<feature type="signal peptide" evidence="2">
    <location>
        <begin position="1"/>
        <end position="22"/>
    </location>
</feature>
<evidence type="ECO:0000313" key="5">
    <source>
        <dbReference type="Proteomes" id="UP000469724"/>
    </source>
</evidence>
<protein>
    <submittedName>
        <fullName evidence="4">FecR domain-containing protein</fullName>
    </submittedName>
</protein>
<feature type="domain" description="FecR protein" evidence="3">
    <location>
        <begin position="60"/>
        <end position="162"/>
    </location>
</feature>
<feature type="chain" id="PRO_5029483825" evidence="2">
    <location>
        <begin position="23"/>
        <end position="222"/>
    </location>
</feature>
<dbReference type="PANTHER" id="PTHR38731:SF3">
    <property type="entry name" value="BLL6125 PROTEIN"/>
    <property type="match status" value="1"/>
</dbReference>
<reference evidence="4 5" key="1">
    <citation type="submission" date="2020-02" db="EMBL/GenBank/DDBJ databases">
        <title>Comparative genomics of sulfur disproportionating microorganisms.</title>
        <authorList>
            <person name="Ward L.M."/>
            <person name="Bertran E."/>
            <person name="Johnston D.T."/>
        </authorList>
    </citation>
    <scope>NUCLEOTIDE SEQUENCE [LARGE SCALE GENOMIC DNA]</scope>
    <source>
        <strain evidence="4 5">DSM 3696</strain>
    </source>
</reference>
<evidence type="ECO:0000259" key="3">
    <source>
        <dbReference type="Pfam" id="PF04773"/>
    </source>
</evidence>